<evidence type="ECO:0000256" key="1">
    <source>
        <dbReference type="ARBA" id="ARBA00005964"/>
    </source>
</evidence>
<reference evidence="5 6" key="1">
    <citation type="journal article" date="2013" name="BMC Genomics">
        <title>Genomics-driven discovery of the pneumocandin biosynthetic gene cluster in the fungus Glarea lozoyensis.</title>
        <authorList>
            <person name="Chen L."/>
            <person name="Yue Q."/>
            <person name="Zhang X."/>
            <person name="Xiang M."/>
            <person name="Wang C."/>
            <person name="Li S."/>
            <person name="Che Y."/>
            <person name="Ortiz-Lopez F.J."/>
            <person name="Bills G.F."/>
            <person name="Liu X."/>
            <person name="An Z."/>
        </authorList>
    </citation>
    <scope>NUCLEOTIDE SEQUENCE [LARGE SCALE GENOMIC DNA]</scope>
    <source>
        <strain evidence="6">ATCC 20868 / MF5171</strain>
    </source>
</reference>
<proteinExistence type="inferred from homology"/>
<keyword evidence="3" id="KW-0732">Signal</keyword>
<dbReference type="Proteomes" id="UP000016922">
    <property type="component" value="Unassembled WGS sequence"/>
</dbReference>
<dbReference type="PANTHER" id="PTHR43918:SF4">
    <property type="entry name" value="CARBOXYLIC ESTER HYDROLASE"/>
    <property type="match status" value="1"/>
</dbReference>
<feature type="domain" description="Carboxylesterase type B" evidence="4">
    <location>
        <begin position="35"/>
        <end position="538"/>
    </location>
</feature>
<keyword evidence="6" id="KW-1185">Reference proteome</keyword>
<dbReference type="PROSITE" id="PS00941">
    <property type="entry name" value="CARBOXYLESTERASE_B_2"/>
    <property type="match status" value="1"/>
</dbReference>
<accession>S3DF31</accession>
<dbReference type="HOGENOM" id="CLU_006586_10_6_1"/>
<dbReference type="Pfam" id="PF00135">
    <property type="entry name" value="COesterase"/>
    <property type="match status" value="1"/>
</dbReference>
<comment type="similarity">
    <text evidence="1 3">Belongs to the type-B carboxylesterase/lipase family.</text>
</comment>
<gene>
    <name evidence="5" type="ORF">GLAREA_05683</name>
</gene>
<evidence type="ECO:0000313" key="5">
    <source>
        <dbReference type="EMBL" id="EPE36345.1"/>
    </source>
</evidence>
<dbReference type="PANTHER" id="PTHR43918">
    <property type="entry name" value="ACETYLCHOLINESTERASE"/>
    <property type="match status" value="1"/>
</dbReference>
<evidence type="ECO:0000256" key="3">
    <source>
        <dbReference type="RuleBase" id="RU361235"/>
    </source>
</evidence>
<dbReference type="SUPFAM" id="SSF53474">
    <property type="entry name" value="alpha/beta-Hydrolases"/>
    <property type="match status" value="1"/>
</dbReference>
<dbReference type="InterPro" id="IPR029058">
    <property type="entry name" value="AB_hydrolase_fold"/>
</dbReference>
<feature type="signal peptide" evidence="3">
    <location>
        <begin position="1"/>
        <end position="19"/>
    </location>
</feature>
<dbReference type="Gene3D" id="3.40.50.1820">
    <property type="entry name" value="alpha/beta hydrolase"/>
    <property type="match status" value="1"/>
</dbReference>
<organism evidence="5 6">
    <name type="scientific">Glarea lozoyensis (strain ATCC 20868 / MF5171)</name>
    <dbReference type="NCBI Taxonomy" id="1116229"/>
    <lineage>
        <taxon>Eukaryota</taxon>
        <taxon>Fungi</taxon>
        <taxon>Dikarya</taxon>
        <taxon>Ascomycota</taxon>
        <taxon>Pezizomycotina</taxon>
        <taxon>Leotiomycetes</taxon>
        <taxon>Helotiales</taxon>
        <taxon>Helotiaceae</taxon>
        <taxon>Glarea</taxon>
    </lineage>
</organism>
<dbReference type="EMBL" id="KE145353">
    <property type="protein sequence ID" value="EPE36345.1"/>
    <property type="molecule type" value="Genomic_DNA"/>
</dbReference>
<protein>
    <recommendedName>
        <fullName evidence="3">Carboxylic ester hydrolase</fullName>
        <ecNumber evidence="3">3.1.1.-</ecNumber>
    </recommendedName>
</protein>
<dbReference type="KEGG" id="glz:GLAREA_05683"/>
<dbReference type="PROSITE" id="PS00122">
    <property type="entry name" value="CARBOXYLESTERASE_B_1"/>
    <property type="match status" value="1"/>
</dbReference>
<evidence type="ECO:0000313" key="6">
    <source>
        <dbReference type="Proteomes" id="UP000016922"/>
    </source>
</evidence>
<feature type="chain" id="PRO_5005146345" description="Carboxylic ester hydrolase" evidence="3">
    <location>
        <begin position="20"/>
        <end position="566"/>
    </location>
</feature>
<dbReference type="InterPro" id="IPR002018">
    <property type="entry name" value="CarbesteraseB"/>
</dbReference>
<dbReference type="InterPro" id="IPR050654">
    <property type="entry name" value="AChE-related_enzymes"/>
</dbReference>
<dbReference type="InterPro" id="IPR019819">
    <property type="entry name" value="Carboxylesterase_B_CS"/>
</dbReference>
<dbReference type="OMA" id="MMSRMWV"/>
<dbReference type="AlphaFoldDB" id="S3DF31"/>
<dbReference type="RefSeq" id="XP_008077163.1">
    <property type="nucleotide sequence ID" value="XM_008078972.1"/>
</dbReference>
<sequence>MYLSNLSYVLGCLPLLATAALSKRQNSTAPTVQVLNGSYYGVHSQEYSQDYFLGIPFARPPVGDLRFRPPQSLNTTFNDTRNATEYSPACIGYGSDTWVLGNYISEDCLTVNVIRPEGVAPGTNLPVGVWIYGGGNTNGGNSDPRYNASFIVRQSVQMRAPMIVVQLNYRLQAWGFLFGNEVVESGNANLGNRDQRLALQWVQENIAAFGGDPSKVTIWGESAGASGVGMQLLAYGGRNDNLFRAAIVQSGGPVASSRLLTPSQWQPYYNNITLAAGCSNATDTLACLRTIPTDTLSSILNSTVTTGFPWGPQVDNDFLLAPFTASLQAGNFVRVPILTGRNHDEGTDFAPKGINTTDQFLANVRSQGPDNATAVTIAALYPDIPAIGIPATLDGRPTGPLASYGVQWKRISSYIGDLRQHVPRRIVNQVWSKYNVTNYSYHFNVIPNGAGAWLGSGHFREVAFVFDNTDGLGYKNVVAVNPFEGKGEEFFLLARLMSRMWVSFITGGSPNDSGVSCVNWPEYTLENPRNMVFDVNVTKLAYVEPDTYRAEGIQYLADRFADVYNR</sequence>
<dbReference type="GO" id="GO:0052689">
    <property type="term" value="F:carboxylic ester hydrolase activity"/>
    <property type="evidence" value="ECO:0007669"/>
    <property type="project" value="TreeGrafter"/>
</dbReference>
<keyword evidence="2 3" id="KW-0378">Hydrolase</keyword>
<dbReference type="GeneID" id="19464737"/>
<dbReference type="InterPro" id="IPR019826">
    <property type="entry name" value="Carboxylesterase_B_AS"/>
</dbReference>
<dbReference type="ESTHER" id="glal2-s3df31">
    <property type="family name" value="Fungal_carboxylesterase_lipase"/>
</dbReference>
<evidence type="ECO:0000256" key="2">
    <source>
        <dbReference type="ARBA" id="ARBA00022801"/>
    </source>
</evidence>
<name>S3DF31_GLAL2</name>
<dbReference type="OrthoDB" id="408631at2759"/>
<dbReference type="EC" id="3.1.1.-" evidence="3"/>
<dbReference type="eggNOG" id="KOG4389">
    <property type="taxonomic scope" value="Eukaryota"/>
</dbReference>
<evidence type="ECO:0000259" key="4">
    <source>
        <dbReference type="Pfam" id="PF00135"/>
    </source>
</evidence>